<evidence type="ECO:0000313" key="2">
    <source>
        <dbReference type="EMBL" id="OJJ48323.1"/>
    </source>
</evidence>
<dbReference type="InterPro" id="IPR055335">
    <property type="entry name" value="Ucp6/RUP1"/>
</dbReference>
<gene>
    <name evidence="2" type="ORF">ASPZODRAFT_130303</name>
</gene>
<feature type="region of interest" description="Disordered" evidence="1">
    <location>
        <begin position="512"/>
        <end position="537"/>
    </location>
</feature>
<dbReference type="GO" id="GO:0016579">
    <property type="term" value="P:protein deubiquitination"/>
    <property type="evidence" value="ECO:0007669"/>
    <property type="project" value="TreeGrafter"/>
</dbReference>
<feature type="region of interest" description="Disordered" evidence="1">
    <location>
        <begin position="1"/>
        <end position="21"/>
    </location>
</feature>
<keyword evidence="3" id="KW-1185">Reference proteome</keyword>
<dbReference type="GO" id="GO:0005634">
    <property type="term" value="C:nucleus"/>
    <property type="evidence" value="ECO:0007669"/>
    <property type="project" value="TreeGrafter"/>
</dbReference>
<dbReference type="RefSeq" id="XP_022582833.1">
    <property type="nucleotide sequence ID" value="XM_022722476.1"/>
</dbReference>
<feature type="compositionally biased region" description="Polar residues" evidence="1">
    <location>
        <begin position="512"/>
        <end position="534"/>
    </location>
</feature>
<sequence>MHDAGQPLQGPDTADKGNPEKGLSLAEQEERELQQAMAMSLNQEIGPQETGVTSVNPATFGKATRDYYEENAWAMTLIDSSAREIIISPDPEDRKRTDDHPVFIRPSQDSPYLGGLVTILHSIPLARESLLLRSHLLPNYGQDSQWWNGQSINLPKVVTMQSAQDNDMEWDDILYETQRLMAFLDGTNRAFGSSDALVSLKAISDSYGSEGGIGRFLEAWQGAAVRATPDNPLAATFLSRAFKRPLAESTEPIAKEFYTLDPFVDRSHGQTLYDVLDRAVWSDRPGEQLDDVWLEHVADVLTIKLETSDNLANSVDVKIPSIFYPDRYLETNKELARAFRQERLQAMQEITGLETMISRFTMTSQLIYTGLEKKDILQKSAEAAPVAMANNMADSASQEQTSPEETTPKSDRLVQELKDAAQRIETKLNELILSRAGALEDLRKYTKILTEPSESEAQSPQHRYTLRGVCTQPHITYVLRRQASPDAEDSAMTDTKPQDEWQWWRISFSTDDGKTQQAKKTQSGNTPAAPTNSDVVGYTASKVREIEVLRAAREESKSVMLVYATSNAVDAPVEALPSQLQVPNS</sequence>
<name>A0A1L9SMI4_9EURO</name>
<dbReference type="EMBL" id="KV878339">
    <property type="protein sequence ID" value="OJJ48323.1"/>
    <property type="molecule type" value="Genomic_DNA"/>
</dbReference>
<protein>
    <recommendedName>
        <fullName evidence="4">Ubiquitin interaction motif protein</fullName>
    </recommendedName>
</protein>
<dbReference type="AlphaFoldDB" id="A0A1L9SMI4"/>
<feature type="region of interest" description="Disordered" evidence="1">
    <location>
        <begin position="392"/>
        <end position="411"/>
    </location>
</feature>
<dbReference type="VEuPathDB" id="FungiDB:ASPZODRAFT_130303"/>
<proteinExistence type="predicted"/>
<reference evidence="3" key="1">
    <citation type="journal article" date="2017" name="Genome Biol.">
        <title>Comparative genomics reveals high biological diversity and specific adaptations in the industrially and medically important fungal genus Aspergillus.</title>
        <authorList>
            <person name="de Vries R.P."/>
            <person name="Riley R."/>
            <person name="Wiebenga A."/>
            <person name="Aguilar-Osorio G."/>
            <person name="Amillis S."/>
            <person name="Uchima C.A."/>
            <person name="Anderluh G."/>
            <person name="Asadollahi M."/>
            <person name="Askin M."/>
            <person name="Barry K."/>
            <person name="Battaglia E."/>
            <person name="Bayram O."/>
            <person name="Benocci T."/>
            <person name="Braus-Stromeyer S.A."/>
            <person name="Caldana C."/>
            <person name="Canovas D."/>
            <person name="Cerqueira G.C."/>
            <person name="Chen F."/>
            <person name="Chen W."/>
            <person name="Choi C."/>
            <person name="Clum A."/>
            <person name="Dos Santos R.A."/>
            <person name="Damasio A.R."/>
            <person name="Diallinas G."/>
            <person name="Emri T."/>
            <person name="Fekete E."/>
            <person name="Flipphi M."/>
            <person name="Freyberg S."/>
            <person name="Gallo A."/>
            <person name="Gournas C."/>
            <person name="Habgood R."/>
            <person name="Hainaut M."/>
            <person name="Harispe M.L."/>
            <person name="Henrissat B."/>
            <person name="Hilden K.S."/>
            <person name="Hope R."/>
            <person name="Hossain A."/>
            <person name="Karabika E."/>
            <person name="Karaffa L."/>
            <person name="Karanyi Z."/>
            <person name="Krasevec N."/>
            <person name="Kuo A."/>
            <person name="Kusch H."/>
            <person name="LaButti K."/>
            <person name="Lagendijk E.L."/>
            <person name="Lapidus A."/>
            <person name="Levasseur A."/>
            <person name="Lindquist E."/>
            <person name="Lipzen A."/>
            <person name="Logrieco A.F."/>
            <person name="MacCabe A."/>
            <person name="Maekelae M.R."/>
            <person name="Malavazi I."/>
            <person name="Melin P."/>
            <person name="Meyer V."/>
            <person name="Mielnichuk N."/>
            <person name="Miskei M."/>
            <person name="Molnar A.P."/>
            <person name="Mule G."/>
            <person name="Ngan C.Y."/>
            <person name="Orejas M."/>
            <person name="Orosz E."/>
            <person name="Ouedraogo J.P."/>
            <person name="Overkamp K.M."/>
            <person name="Park H.-S."/>
            <person name="Perrone G."/>
            <person name="Piumi F."/>
            <person name="Punt P.J."/>
            <person name="Ram A.F."/>
            <person name="Ramon A."/>
            <person name="Rauscher S."/>
            <person name="Record E."/>
            <person name="Riano-Pachon D.M."/>
            <person name="Robert V."/>
            <person name="Roehrig J."/>
            <person name="Ruller R."/>
            <person name="Salamov A."/>
            <person name="Salih N.S."/>
            <person name="Samson R.A."/>
            <person name="Sandor E."/>
            <person name="Sanguinetti M."/>
            <person name="Schuetze T."/>
            <person name="Sepcic K."/>
            <person name="Shelest E."/>
            <person name="Sherlock G."/>
            <person name="Sophianopoulou V."/>
            <person name="Squina F.M."/>
            <person name="Sun H."/>
            <person name="Susca A."/>
            <person name="Todd R.B."/>
            <person name="Tsang A."/>
            <person name="Unkles S.E."/>
            <person name="van de Wiele N."/>
            <person name="van Rossen-Uffink D."/>
            <person name="Oliveira J.V."/>
            <person name="Vesth T.C."/>
            <person name="Visser J."/>
            <person name="Yu J.-H."/>
            <person name="Zhou M."/>
            <person name="Andersen M.R."/>
            <person name="Archer D.B."/>
            <person name="Baker S.E."/>
            <person name="Benoit I."/>
            <person name="Brakhage A.A."/>
            <person name="Braus G.H."/>
            <person name="Fischer R."/>
            <person name="Frisvad J.C."/>
            <person name="Goldman G.H."/>
            <person name="Houbraken J."/>
            <person name="Oakley B."/>
            <person name="Pocsi I."/>
            <person name="Scazzocchio C."/>
            <person name="Seiboth B."/>
            <person name="vanKuyk P.A."/>
            <person name="Wortman J."/>
            <person name="Dyer P.S."/>
            <person name="Grigoriev I.V."/>
        </authorList>
    </citation>
    <scope>NUCLEOTIDE SEQUENCE [LARGE SCALE GENOMIC DNA]</scope>
    <source>
        <strain evidence="3">CBS 506.65</strain>
    </source>
</reference>
<dbReference type="STRING" id="1073090.A0A1L9SMI4"/>
<feature type="compositionally biased region" description="Polar residues" evidence="1">
    <location>
        <begin position="392"/>
        <end position="405"/>
    </location>
</feature>
<dbReference type="GO" id="GO:0005829">
    <property type="term" value="C:cytosol"/>
    <property type="evidence" value="ECO:0007669"/>
    <property type="project" value="TreeGrafter"/>
</dbReference>
<evidence type="ECO:0000256" key="1">
    <source>
        <dbReference type="SAM" id="MobiDB-lite"/>
    </source>
</evidence>
<evidence type="ECO:0000313" key="3">
    <source>
        <dbReference type="Proteomes" id="UP000184188"/>
    </source>
</evidence>
<organism evidence="2 3">
    <name type="scientific">Penicilliopsis zonata CBS 506.65</name>
    <dbReference type="NCBI Taxonomy" id="1073090"/>
    <lineage>
        <taxon>Eukaryota</taxon>
        <taxon>Fungi</taxon>
        <taxon>Dikarya</taxon>
        <taxon>Ascomycota</taxon>
        <taxon>Pezizomycotina</taxon>
        <taxon>Eurotiomycetes</taxon>
        <taxon>Eurotiomycetidae</taxon>
        <taxon>Eurotiales</taxon>
        <taxon>Aspergillaceae</taxon>
        <taxon>Penicilliopsis</taxon>
    </lineage>
</organism>
<dbReference type="GeneID" id="34608941"/>
<dbReference type="PANTHER" id="PTHR39597">
    <property type="entry name" value="UBA DOMAIN-CONTAINING PROTEIN RUP1"/>
    <property type="match status" value="1"/>
</dbReference>
<evidence type="ECO:0008006" key="4">
    <source>
        <dbReference type="Google" id="ProtNLM"/>
    </source>
</evidence>
<accession>A0A1L9SMI4</accession>
<dbReference type="OrthoDB" id="4489171at2759"/>
<dbReference type="Proteomes" id="UP000184188">
    <property type="component" value="Unassembled WGS sequence"/>
</dbReference>
<dbReference type="PANTHER" id="PTHR39597:SF1">
    <property type="entry name" value="UBA DOMAIN-CONTAINING PROTEIN RUP1"/>
    <property type="match status" value="1"/>
</dbReference>